<evidence type="ECO:0000313" key="2">
    <source>
        <dbReference type="Proteomes" id="UP000828941"/>
    </source>
</evidence>
<reference evidence="1 2" key="1">
    <citation type="journal article" date="2022" name="DNA Res.">
        <title>Chromosomal-level genome assembly of the orchid tree Bauhinia variegata (Leguminosae; Cercidoideae) supports the allotetraploid origin hypothesis of Bauhinia.</title>
        <authorList>
            <person name="Zhong Y."/>
            <person name="Chen Y."/>
            <person name="Zheng D."/>
            <person name="Pang J."/>
            <person name="Liu Y."/>
            <person name="Luo S."/>
            <person name="Meng S."/>
            <person name="Qian L."/>
            <person name="Wei D."/>
            <person name="Dai S."/>
            <person name="Zhou R."/>
        </authorList>
    </citation>
    <scope>NUCLEOTIDE SEQUENCE [LARGE SCALE GENOMIC DNA]</scope>
    <source>
        <strain evidence="1">BV-YZ2020</strain>
    </source>
</reference>
<evidence type="ECO:0000313" key="1">
    <source>
        <dbReference type="EMBL" id="KAI4333304.1"/>
    </source>
</evidence>
<comment type="caution">
    <text evidence="1">The sequence shown here is derived from an EMBL/GenBank/DDBJ whole genome shotgun (WGS) entry which is preliminary data.</text>
</comment>
<sequence>MYEYIIVSNEDEESFSYTSQNEKSQWVLFHNGQLMDTRGSDIARTDTCYGYNTEGGCQRWEQPECRHPGDTFSIRFGYFDHPSLPGDFAVTDHNTSLTASDCKATCWTNCTCVGFTTSFPNGTGCRYYYGIWEPAHLIAADLSVYILEQQHSDHKDRKNWIRTSALIISLIVVVGLIMICLAIFYLRLRRRRTAFEDQKISRMDDEILDLVASDRHATVNELRNEVKKGNDSRVFSYASVMEATNRFSPGNKLGEGGFGPVYKAWELWKEGLGLELVDLTLRDTCIEEQVLRCIHVGLLCVEESAADRPTMSDIIPMLTSESSALPLPTRPAFSSGRKLNKE</sequence>
<gene>
    <name evidence="1" type="ORF">L6164_018132</name>
</gene>
<organism evidence="1 2">
    <name type="scientific">Bauhinia variegata</name>
    <name type="common">Purple orchid tree</name>
    <name type="synonym">Phanera variegata</name>
    <dbReference type="NCBI Taxonomy" id="167791"/>
    <lineage>
        <taxon>Eukaryota</taxon>
        <taxon>Viridiplantae</taxon>
        <taxon>Streptophyta</taxon>
        <taxon>Embryophyta</taxon>
        <taxon>Tracheophyta</taxon>
        <taxon>Spermatophyta</taxon>
        <taxon>Magnoliopsida</taxon>
        <taxon>eudicotyledons</taxon>
        <taxon>Gunneridae</taxon>
        <taxon>Pentapetalae</taxon>
        <taxon>rosids</taxon>
        <taxon>fabids</taxon>
        <taxon>Fabales</taxon>
        <taxon>Fabaceae</taxon>
        <taxon>Cercidoideae</taxon>
        <taxon>Cercideae</taxon>
        <taxon>Bauhiniinae</taxon>
        <taxon>Bauhinia</taxon>
    </lineage>
</organism>
<accession>A0ACB9NC73</accession>
<name>A0ACB9NC73_BAUVA</name>
<proteinExistence type="predicted"/>
<keyword evidence="2" id="KW-1185">Reference proteome</keyword>
<protein>
    <submittedName>
        <fullName evidence="1">Uncharacterized protein</fullName>
    </submittedName>
</protein>
<dbReference type="EMBL" id="CM039432">
    <property type="protein sequence ID" value="KAI4333304.1"/>
    <property type="molecule type" value="Genomic_DNA"/>
</dbReference>
<dbReference type="Proteomes" id="UP000828941">
    <property type="component" value="Chromosome 7"/>
</dbReference>